<evidence type="ECO:0000256" key="1">
    <source>
        <dbReference type="ARBA" id="ARBA00006823"/>
    </source>
</evidence>
<reference evidence="5" key="1">
    <citation type="submission" date="2016-06" db="UniProtKB">
        <authorList>
            <consortium name="WormBaseParasite"/>
        </authorList>
    </citation>
    <scope>IDENTIFICATION</scope>
</reference>
<dbReference type="PANTHER" id="PTHR13554">
    <property type="entry name" value="26S PROTEASOME NON-ATPASE REGULATORY SUBUNIT 5-RELATED"/>
    <property type="match status" value="1"/>
</dbReference>
<proteinExistence type="inferred from homology"/>
<dbReference type="EMBL" id="UYRW01002864">
    <property type="protein sequence ID" value="VDK87012.1"/>
    <property type="molecule type" value="Genomic_DNA"/>
</dbReference>
<dbReference type="GO" id="GO:0005829">
    <property type="term" value="C:cytosol"/>
    <property type="evidence" value="ECO:0007669"/>
    <property type="project" value="TreeGrafter"/>
</dbReference>
<dbReference type="SUPFAM" id="SSF48371">
    <property type="entry name" value="ARM repeat"/>
    <property type="match status" value="1"/>
</dbReference>
<dbReference type="OrthoDB" id="10250600at2759"/>
<keyword evidence="4" id="KW-1185">Reference proteome</keyword>
<dbReference type="InterPro" id="IPR016024">
    <property type="entry name" value="ARM-type_fold"/>
</dbReference>
<accession>A0A182EHX4</accession>
<dbReference type="WBParaSite" id="nOo.2.0.1.t07700-RA">
    <property type="protein sequence ID" value="nOo.2.0.1.t07700-RA"/>
    <property type="gene ID" value="nOo.2.0.1.g07700"/>
</dbReference>
<evidence type="ECO:0000313" key="3">
    <source>
        <dbReference type="EMBL" id="VDK87012.1"/>
    </source>
</evidence>
<sequence>MRDSNVESSAESPVSDSTYDVDTFYEMKQRLLAERTEMKAIEMLQKLLSHNMEHIDWDAFPDLKDLIICILDTIGIVSLTEKHQILVLNGINNSHPRVVDILVDYYIRHIDEVYEMLSNSHIAVTIAFARRICDFDCAGSIAVLLTRFASLKLVQDELLNQLNSNRAEVRFRIHQVTTLVMKEGDDLHKIRNLIGRLAEELGSTDILIQINAVEMFADGASQKASTAKYLLSTGIVDHLNRLFIQCTDQPDTGFLYPALIKFFGHLSVSNVECLPQFPKFLDSLFDLIYHFDRLDASLRLLAFDTLAAVGSTDCAKKFLDRQHNNCTQCDMRRAMNAFGVAIASGPLDLRVRHINALSMMLEVKNEAKDAGADAIAQKWFNWLGETFPSVVISYLSKPFNDVRISSLRLLLALFDHPWAIRIFYFSAGIDFWCLCILSDLTVSAAWLLLNKMQCPEHDGPFLISILNRSTENNAEGKQCKYDVICKLIDSADSAISPEDMIRLKMYRREGAFYVERNPQMKCQQLIVNDGVNNHDGDDDNVWLAMPTF</sequence>
<dbReference type="Pfam" id="PF10508">
    <property type="entry name" value="Proteasom_PSMB"/>
    <property type="match status" value="2"/>
</dbReference>
<name>A0A182EHX4_ONCOC</name>
<dbReference type="Proteomes" id="UP000271087">
    <property type="component" value="Unassembled WGS sequence"/>
</dbReference>
<reference evidence="3 4" key="2">
    <citation type="submission" date="2018-08" db="EMBL/GenBank/DDBJ databases">
        <authorList>
            <person name="Laetsch R D."/>
            <person name="Stevens L."/>
            <person name="Kumar S."/>
            <person name="Blaxter L. M."/>
        </authorList>
    </citation>
    <scope>NUCLEOTIDE SEQUENCE [LARGE SCALE GENOMIC DNA]</scope>
</reference>
<comment type="similarity">
    <text evidence="1">Belongs to the proteasome subunit S5B/HSM3 family.</text>
</comment>
<dbReference type="STRING" id="42157.A0A182EHX4"/>
<evidence type="ECO:0000313" key="5">
    <source>
        <dbReference type="WBParaSite" id="nOo.2.0.1.t07700-RA"/>
    </source>
</evidence>
<gene>
    <name evidence="3" type="ORF">NOO_LOCUS7700</name>
</gene>
<organism evidence="5">
    <name type="scientific">Onchocerca ochengi</name>
    <name type="common">Filarial nematode worm</name>
    <dbReference type="NCBI Taxonomy" id="42157"/>
    <lineage>
        <taxon>Eukaryota</taxon>
        <taxon>Metazoa</taxon>
        <taxon>Ecdysozoa</taxon>
        <taxon>Nematoda</taxon>
        <taxon>Chromadorea</taxon>
        <taxon>Rhabditida</taxon>
        <taxon>Spirurina</taxon>
        <taxon>Spiruromorpha</taxon>
        <taxon>Filarioidea</taxon>
        <taxon>Onchocercidae</taxon>
        <taxon>Onchocerca</taxon>
    </lineage>
</organism>
<dbReference type="GO" id="GO:0043248">
    <property type="term" value="P:proteasome assembly"/>
    <property type="evidence" value="ECO:0007669"/>
    <property type="project" value="InterPro"/>
</dbReference>
<dbReference type="InterPro" id="IPR019538">
    <property type="entry name" value="PSMD5"/>
</dbReference>
<dbReference type="AlphaFoldDB" id="A0A182EHX4"/>
<protein>
    <recommendedName>
        <fullName evidence="2">26S proteasome non-ATPase regulatory subunit 5</fullName>
    </recommendedName>
</protein>
<evidence type="ECO:0000256" key="2">
    <source>
        <dbReference type="ARBA" id="ARBA00014933"/>
    </source>
</evidence>
<dbReference type="PANTHER" id="PTHR13554:SF10">
    <property type="entry name" value="26S PROTEASOME NON-ATPASE REGULATORY SUBUNIT 5"/>
    <property type="match status" value="1"/>
</dbReference>
<evidence type="ECO:0000313" key="4">
    <source>
        <dbReference type="Proteomes" id="UP000271087"/>
    </source>
</evidence>